<comment type="caution">
    <text evidence="2">The sequence shown here is derived from an EMBL/GenBank/DDBJ whole genome shotgun (WGS) entry which is preliminary data.</text>
</comment>
<evidence type="ECO:0000313" key="3">
    <source>
        <dbReference type="Proteomes" id="UP001501645"/>
    </source>
</evidence>
<evidence type="ECO:0000256" key="1">
    <source>
        <dbReference type="SAM" id="MobiDB-lite"/>
    </source>
</evidence>
<feature type="compositionally biased region" description="Basic and acidic residues" evidence="1">
    <location>
        <begin position="14"/>
        <end position="25"/>
    </location>
</feature>
<dbReference type="EMBL" id="BAABKO010000003">
    <property type="protein sequence ID" value="GAA4774260.1"/>
    <property type="molecule type" value="Genomic_DNA"/>
</dbReference>
<evidence type="ECO:0000313" key="2">
    <source>
        <dbReference type="EMBL" id="GAA4774260.1"/>
    </source>
</evidence>
<accession>A0ABP9A6A9</accession>
<protein>
    <submittedName>
        <fullName evidence="2">Uncharacterized protein</fullName>
    </submittedName>
</protein>
<organism evidence="2 3">
    <name type="scientific">Microbacterium gilvum</name>
    <dbReference type="NCBI Taxonomy" id="1336204"/>
    <lineage>
        <taxon>Bacteria</taxon>
        <taxon>Bacillati</taxon>
        <taxon>Actinomycetota</taxon>
        <taxon>Actinomycetes</taxon>
        <taxon>Micrococcales</taxon>
        <taxon>Microbacteriaceae</taxon>
        <taxon>Microbacterium</taxon>
    </lineage>
</organism>
<sequence length="103" mass="11069">MSSSDCICDSPATHTERSGAKREPLLAHVNPATSGTRACDGGVMSLIWFTQDADFRREWTGRPVDEIVAHAAPVVEQLTPGATPELVRAYAISVSEGRPFSLD</sequence>
<proteinExistence type="predicted"/>
<name>A0ABP9A6A9_9MICO</name>
<keyword evidence="3" id="KW-1185">Reference proteome</keyword>
<gene>
    <name evidence="2" type="ORF">GCM10023351_18320</name>
</gene>
<dbReference type="Proteomes" id="UP001501645">
    <property type="component" value="Unassembled WGS sequence"/>
</dbReference>
<feature type="region of interest" description="Disordered" evidence="1">
    <location>
        <begin position="1"/>
        <end position="25"/>
    </location>
</feature>
<reference evidence="3" key="1">
    <citation type="journal article" date="2019" name="Int. J. Syst. Evol. Microbiol.">
        <title>The Global Catalogue of Microorganisms (GCM) 10K type strain sequencing project: providing services to taxonomists for standard genome sequencing and annotation.</title>
        <authorList>
            <consortium name="The Broad Institute Genomics Platform"/>
            <consortium name="The Broad Institute Genome Sequencing Center for Infectious Disease"/>
            <person name="Wu L."/>
            <person name="Ma J."/>
        </authorList>
    </citation>
    <scope>NUCLEOTIDE SEQUENCE [LARGE SCALE GENOMIC DNA]</scope>
    <source>
        <strain evidence="3">JCM 18537</strain>
    </source>
</reference>